<proteinExistence type="inferred from homology"/>
<dbReference type="InterPro" id="IPR035906">
    <property type="entry name" value="MetI-like_sf"/>
</dbReference>
<dbReference type="CDD" id="cd06261">
    <property type="entry name" value="TM_PBP2"/>
    <property type="match status" value="1"/>
</dbReference>
<dbReference type="Gene3D" id="1.10.3720.10">
    <property type="entry name" value="MetI-like"/>
    <property type="match status" value="1"/>
</dbReference>
<feature type="transmembrane region" description="Helical" evidence="7">
    <location>
        <begin position="287"/>
        <end position="313"/>
    </location>
</feature>
<keyword evidence="3" id="KW-1003">Cell membrane</keyword>
<protein>
    <submittedName>
        <fullName evidence="9">Peptide permease</fullName>
    </submittedName>
</protein>
<keyword evidence="10" id="KW-1185">Reference proteome</keyword>
<feature type="transmembrane region" description="Helical" evidence="7">
    <location>
        <begin position="187"/>
        <end position="205"/>
    </location>
</feature>
<dbReference type="AlphaFoldDB" id="A0A1D2YVP9"/>
<dbReference type="Pfam" id="PF00528">
    <property type="entry name" value="BPD_transp_1"/>
    <property type="match status" value="1"/>
</dbReference>
<dbReference type="OrthoDB" id="9773683at2"/>
<feature type="transmembrane region" description="Helical" evidence="7">
    <location>
        <begin position="99"/>
        <end position="121"/>
    </location>
</feature>
<evidence type="ECO:0000256" key="6">
    <source>
        <dbReference type="ARBA" id="ARBA00023136"/>
    </source>
</evidence>
<organism evidence="9 10">
    <name type="scientific">Vulcanibacillus modesticaldus</name>
    <dbReference type="NCBI Taxonomy" id="337097"/>
    <lineage>
        <taxon>Bacteria</taxon>
        <taxon>Bacillati</taxon>
        <taxon>Bacillota</taxon>
        <taxon>Bacilli</taxon>
        <taxon>Bacillales</taxon>
        <taxon>Bacillaceae</taxon>
        <taxon>Vulcanibacillus</taxon>
    </lineage>
</organism>
<dbReference type="PROSITE" id="PS50928">
    <property type="entry name" value="ABC_TM1"/>
    <property type="match status" value="1"/>
</dbReference>
<evidence type="ECO:0000256" key="5">
    <source>
        <dbReference type="ARBA" id="ARBA00022989"/>
    </source>
</evidence>
<dbReference type="PANTHER" id="PTHR43163:SF6">
    <property type="entry name" value="DIPEPTIDE TRANSPORT SYSTEM PERMEASE PROTEIN DPPB-RELATED"/>
    <property type="match status" value="1"/>
</dbReference>
<evidence type="ECO:0000313" key="9">
    <source>
        <dbReference type="EMBL" id="OEF99743.1"/>
    </source>
</evidence>
<keyword evidence="2 7" id="KW-0813">Transport</keyword>
<gene>
    <name evidence="9" type="ORF">BHF71_07570</name>
</gene>
<feature type="transmembrane region" description="Helical" evidence="7">
    <location>
        <begin position="9"/>
        <end position="27"/>
    </location>
</feature>
<feature type="transmembrane region" description="Helical" evidence="7">
    <location>
        <begin position="133"/>
        <end position="155"/>
    </location>
</feature>
<comment type="similarity">
    <text evidence="7">Belongs to the binding-protein-dependent transport system permease family.</text>
</comment>
<dbReference type="InterPro" id="IPR000515">
    <property type="entry name" value="MetI-like"/>
</dbReference>
<dbReference type="Pfam" id="PF19300">
    <property type="entry name" value="BPD_transp_1_N"/>
    <property type="match status" value="1"/>
</dbReference>
<dbReference type="GO" id="GO:0005886">
    <property type="term" value="C:plasma membrane"/>
    <property type="evidence" value="ECO:0007669"/>
    <property type="project" value="UniProtKB-SubCell"/>
</dbReference>
<keyword evidence="6 7" id="KW-0472">Membrane</keyword>
<dbReference type="InterPro" id="IPR045621">
    <property type="entry name" value="BPD_transp_1_N"/>
</dbReference>
<keyword evidence="4 7" id="KW-0812">Transmembrane</keyword>
<evidence type="ECO:0000256" key="1">
    <source>
        <dbReference type="ARBA" id="ARBA00004651"/>
    </source>
</evidence>
<evidence type="ECO:0000259" key="8">
    <source>
        <dbReference type="PROSITE" id="PS50928"/>
    </source>
</evidence>
<evidence type="ECO:0000313" key="10">
    <source>
        <dbReference type="Proteomes" id="UP000243739"/>
    </source>
</evidence>
<evidence type="ECO:0000256" key="2">
    <source>
        <dbReference type="ARBA" id="ARBA00022448"/>
    </source>
</evidence>
<sequence length="320" mass="35990">MYKYILRRILIMIPMLVLISIIVFTFSKLAPGDPFTGEFDPRITKDILDKKRAMFNLYDPPYKQYLSWLKNVLQGNFGVSMRFGFPVSDLLAERIPNTLFLAITSLIITLIVSIPIGIISARRPYSLIDYSATTFGFLGLATPNFYAGLIAIYLFSIQFGWLPAQGTITAGADYTGLALFWDKFKHVIMPASTLGLAQTAGYMRYMRSEMMEVMGKDFIRTARSKGMPERVILYKHTLRNALIPIITLLGFEFGALVAGAVITENVFSWPGVGTLFLNAVINRDYPIIMAINLIIATMVLVGNLLADIFYVIVDPRIRYD</sequence>
<keyword evidence="5 7" id="KW-1133">Transmembrane helix</keyword>
<dbReference type="Proteomes" id="UP000243739">
    <property type="component" value="Unassembled WGS sequence"/>
</dbReference>
<dbReference type="RefSeq" id="WP_069656400.1">
    <property type="nucleotide sequence ID" value="NZ_MIJF01000014.1"/>
</dbReference>
<dbReference type="SUPFAM" id="SSF161098">
    <property type="entry name" value="MetI-like"/>
    <property type="match status" value="1"/>
</dbReference>
<evidence type="ECO:0000256" key="4">
    <source>
        <dbReference type="ARBA" id="ARBA00022692"/>
    </source>
</evidence>
<feature type="domain" description="ABC transmembrane type-1" evidence="8">
    <location>
        <begin position="95"/>
        <end position="306"/>
    </location>
</feature>
<comment type="caution">
    <text evidence="9">The sequence shown here is derived from an EMBL/GenBank/DDBJ whole genome shotgun (WGS) entry which is preliminary data.</text>
</comment>
<dbReference type="PANTHER" id="PTHR43163">
    <property type="entry name" value="DIPEPTIDE TRANSPORT SYSTEM PERMEASE PROTEIN DPPB-RELATED"/>
    <property type="match status" value="1"/>
</dbReference>
<evidence type="ECO:0000256" key="3">
    <source>
        <dbReference type="ARBA" id="ARBA00022475"/>
    </source>
</evidence>
<accession>A0A1D2YVP9</accession>
<comment type="subcellular location">
    <subcellularLocation>
        <location evidence="1 7">Cell membrane</location>
        <topology evidence="1 7">Multi-pass membrane protein</topology>
    </subcellularLocation>
</comment>
<evidence type="ECO:0000256" key="7">
    <source>
        <dbReference type="RuleBase" id="RU363032"/>
    </source>
</evidence>
<dbReference type="STRING" id="337097.BHF71_07570"/>
<dbReference type="GO" id="GO:0055085">
    <property type="term" value="P:transmembrane transport"/>
    <property type="evidence" value="ECO:0007669"/>
    <property type="project" value="InterPro"/>
</dbReference>
<dbReference type="EMBL" id="MIJF01000014">
    <property type="protein sequence ID" value="OEF99743.1"/>
    <property type="molecule type" value="Genomic_DNA"/>
</dbReference>
<feature type="transmembrane region" description="Helical" evidence="7">
    <location>
        <begin position="242"/>
        <end position="267"/>
    </location>
</feature>
<reference evidence="9 10" key="1">
    <citation type="submission" date="2016-09" db="EMBL/GenBank/DDBJ databases">
        <title>Draft genome sequence for the type strain of Vulcanibacillus modesticaldus BR, a strictly anaerobic, moderately thermophilic, and nitrate-reducing bacterium from deep sea-hydrothermal vents of the Mid-Atlantic Ridge.</title>
        <authorList>
            <person name="Abin C.A."/>
            <person name="Hollibaugh J.T."/>
        </authorList>
    </citation>
    <scope>NUCLEOTIDE SEQUENCE [LARGE SCALE GENOMIC DNA]</scope>
    <source>
        <strain evidence="9 10">BR</strain>
    </source>
</reference>
<name>A0A1D2YVP9_9BACI</name>